<proteinExistence type="predicted"/>
<evidence type="ECO:0000313" key="2">
    <source>
        <dbReference type="Proteomes" id="UP000187280"/>
    </source>
</evidence>
<keyword evidence="2" id="KW-1185">Reference proteome</keyword>
<sequence length="40" mass="4547">MAAKEGAIFDFLWKRRCDKQTPVPRFCTDIRRVSGGGFSV</sequence>
<protein>
    <submittedName>
        <fullName evidence="1">Uncharacterized protein</fullName>
    </submittedName>
</protein>
<reference evidence="1 2" key="1">
    <citation type="submission" date="2016-10" db="EMBL/GenBank/DDBJ databases">
        <authorList>
            <person name="de Groot N.N."/>
        </authorList>
    </citation>
    <scope>NUCLEOTIDE SEQUENCE [LARGE SCALE GENOMIC DNA]</scope>
    <source>
        <strain evidence="1 2">ATCC 29281</strain>
    </source>
</reference>
<dbReference type="EMBL" id="FNQS01000016">
    <property type="protein sequence ID" value="SEB01137.1"/>
    <property type="molecule type" value="Genomic_DNA"/>
</dbReference>
<accession>A0A1H4FVK4</accession>
<dbReference type="Proteomes" id="UP000187280">
    <property type="component" value="Unassembled WGS sequence"/>
</dbReference>
<dbReference type="STRING" id="71657.SAMN02982996_03252"/>
<organism evidence="1 2">
    <name type="scientific">Lonsdalea quercina</name>
    <dbReference type="NCBI Taxonomy" id="71657"/>
    <lineage>
        <taxon>Bacteria</taxon>
        <taxon>Pseudomonadati</taxon>
        <taxon>Pseudomonadota</taxon>
        <taxon>Gammaproteobacteria</taxon>
        <taxon>Enterobacterales</taxon>
        <taxon>Pectobacteriaceae</taxon>
        <taxon>Lonsdalea</taxon>
    </lineage>
</organism>
<gene>
    <name evidence="1" type="ORF">SAMN02982996_03252</name>
</gene>
<name>A0A1H4FVK4_9GAMM</name>
<evidence type="ECO:0000313" key="1">
    <source>
        <dbReference type="EMBL" id="SEB01137.1"/>
    </source>
</evidence>
<dbReference type="AlphaFoldDB" id="A0A1H4FVK4"/>